<dbReference type="AlphaFoldDB" id="H2Y165"/>
<organism evidence="1 2">
    <name type="scientific">Ciona intestinalis</name>
    <name type="common">Transparent sea squirt</name>
    <name type="synonym">Ascidia intestinalis</name>
    <dbReference type="NCBI Taxonomy" id="7719"/>
    <lineage>
        <taxon>Eukaryota</taxon>
        <taxon>Metazoa</taxon>
        <taxon>Chordata</taxon>
        <taxon>Tunicata</taxon>
        <taxon>Ascidiacea</taxon>
        <taxon>Phlebobranchia</taxon>
        <taxon>Cionidae</taxon>
        <taxon>Ciona</taxon>
    </lineage>
</organism>
<reference evidence="1" key="3">
    <citation type="submission" date="2025-09" db="UniProtKB">
        <authorList>
            <consortium name="Ensembl"/>
        </authorList>
    </citation>
    <scope>IDENTIFICATION</scope>
</reference>
<proteinExistence type="predicted"/>
<sequence length="40" mass="4560">MCYNISVYINSKVIRTGVLFHTPHAHLQVTAYVTLGMMCF</sequence>
<accession>H2Y165</accession>
<keyword evidence="2" id="KW-1185">Reference proteome</keyword>
<evidence type="ECO:0000313" key="1">
    <source>
        <dbReference type="Ensembl" id="ENSCINP00000035649.1"/>
    </source>
</evidence>
<reference evidence="1" key="2">
    <citation type="submission" date="2025-08" db="UniProtKB">
        <authorList>
            <consortium name="Ensembl"/>
        </authorList>
    </citation>
    <scope>IDENTIFICATION</scope>
</reference>
<dbReference type="InParanoid" id="H2Y165"/>
<evidence type="ECO:0000313" key="2">
    <source>
        <dbReference type="Proteomes" id="UP000008144"/>
    </source>
</evidence>
<dbReference type="Ensembl" id="ENSCINT00000032093.1">
    <property type="protein sequence ID" value="ENSCINP00000035649.1"/>
    <property type="gene ID" value="ENSCING00000023937.1"/>
</dbReference>
<dbReference type="Proteomes" id="UP000008144">
    <property type="component" value="Unassembled WGS sequence"/>
</dbReference>
<reference evidence="2" key="1">
    <citation type="journal article" date="2002" name="Science">
        <title>The draft genome of Ciona intestinalis: insights into chordate and vertebrate origins.</title>
        <authorList>
            <person name="Dehal P."/>
            <person name="Satou Y."/>
            <person name="Campbell R.K."/>
            <person name="Chapman J."/>
            <person name="Degnan B."/>
            <person name="De Tomaso A."/>
            <person name="Davidson B."/>
            <person name="Di Gregorio A."/>
            <person name="Gelpke M."/>
            <person name="Goodstein D.M."/>
            <person name="Harafuji N."/>
            <person name="Hastings K.E."/>
            <person name="Ho I."/>
            <person name="Hotta K."/>
            <person name="Huang W."/>
            <person name="Kawashima T."/>
            <person name="Lemaire P."/>
            <person name="Martinez D."/>
            <person name="Meinertzhagen I.A."/>
            <person name="Necula S."/>
            <person name="Nonaka M."/>
            <person name="Putnam N."/>
            <person name="Rash S."/>
            <person name="Saiga H."/>
            <person name="Satake M."/>
            <person name="Terry A."/>
            <person name="Yamada L."/>
            <person name="Wang H.G."/>
            <person name="Awazu S."/>
            <person name="Azumi K."/>
            <person name="Boore J."/>
            <person name="Branno M."/>
            <person name="Chin-Bow S."/>
            <person name="DeSantis R."/>
            <person name="Doyle S."/>
            <person name="Francino P."/>
            <person name="Keys D.N."/>
            <person name="Haga S."/>
            <person name="Hayashi H."/>
            <person name="Hino K."/>
            <person name="Imai K.S."/>
            <person name="Inaba K."/>
            <person name="Kano S."/>
            <person name="Kobayashi K."/>
            <person name="Kobayashi M."/>
            <person name="Lee B.I."/>
            <person name="Makabe K.W."/>
            <person name="Manohar C."/>
            <person name="Matassi G."/>
            <person name="Medina M."/>
            <person name="Mochizuki Y."/>
            <person name="Mount S."/>
            <person name="Morishita T."/>
            <person name="Miura S."/>
            <person name="Nakayama A."/>
            <person name="Nishizaka S."/>
            <person name="Nomoto H."/>
            <person name="Ohta F."/>
            <person name="Oishi K."/>
            <person name="Rigoutsos I."/>
            <person name="Sano M."/>
            <person name="Sasaki A."/>
            <person name="Sasakura Y."/>
            <person name="Shoguchi E."/>
            <person name="Shin-i T."/>
            <person name="Spagnuolo A."/>
            <person name="Stainier D."/>
            <person name="Suzuki M.M."/>
            <person name="Tassy O."/>
            <person name="Takatori N."/>
            <person name="Tokuoka M."/>
            <person name="Yagi K."/>
            <person name="Yoshizaki F."/>
            <person name="Wada S."/>
            <person name="Zhang C."/>
            <person name="Hyatt P.D."/>
            <person name="Larimer F."/>
            <person name="Detter C."/>
            <person name="Doggett N."/>
            <person name="Glavina T."/>
            <person name="Hawkins T."/>
            <person name="Richardson P."/>
            <person name="Lucas S."/>
            <person name="Kohara Y."/>
            <person name="Levine M."/>
            <person name="Satoh N."/>
            <person name="Rokhsar D.S."/>
        </authorList>
    </citation>
    <scope>NUCLEOTIDE SEQUENCE [LARGE SCALE GENOMIC DNA]</scope>
</reference>
<name>H2Y165_CIOIN</name>
<dbReference type="HOGENOM" id="CLU_3299077_0_0_1"/>
<protein>
    <submittedName>
        <fullName evidence="1">Uncharacterized protein</fullName>
    </submittedName>
</protein>